<dbReference type="InterPro" id="IPR018314">
    <property type="entry name" value="RsmB/NOL1/NOP2-like_CS"/>
</dbReference>
<dbReference type="InterPro" id="IPR029063">
    <property type="entry name" value="SAM-dependent_MTases_sf"/>
</dbReference>
<dbReference type="InterPro" id="IPR001678">
    <property type="entry name" value="MeTrfase_RsmB-F_NOP2_dom"/>
</dbReference>
<dbReference type="Pfam" id="PF01189">
    <property type="entry name" value="Methyltr_RsmB-F"/>
    <property type="match status" value="1"/>
</dbReference>
<evidence type="ECO:0000313" key="10">
    <source>
        <dbReference type="Proteomes" id="UP001518989"/>
    </source>
</evidence>
<dbReference type="PROSITE" id="PS01153">
    <property type="entry name" value="NOL1_NOP2_SUN"/>
    <property type="match status" value="1"/>
</dbReference>
<dbReference type="GO" id="GO:0032259">
    <property type="term" value="P:methylation"/>
    <property type="evidence" value="ECO:0007669"/>
    <property type="project" value="UniProtKB-KW"/>
</dbReference>
<dbReference type="SUPFAM" id="SSF53335">
    <property type="entry name" value="S-adenosyl-L-methionine-dependent methyltransferases"/>
    <property type="match status" value="1"/>
</dbReference>
<dbReference type="InterPro" id="IPR023267">
    <property type="entry name" value="RCMT"/>
</dbReference>
<feature type="binding site" evidence="6">
    <location>
        <begin position="249"/>
        <end position="255"/>
    </location>
    <ligand>
        <name>S-adenosyl-L-methionine</name>
        <dbReference type="ChEBI" id="CHEBI:59789"/>
    </ligand>
</feature>
<gene>
    <name evidence="9" type="ORF">IAI61_18265</name>
</gene>
<accession>A0ABS3KXC3</accession>
<evidence type="ECO:0000259" key="8">
    <source>
        <dbReference type="PROSITE" id="PS51686"/>
    </source>
</evidence>
<dbReference type="InterPro" id="IPR006027">
    <property type="entry name" value="NusB_RsmB_TIM44"/>
</dbReference>
<evidence type="ECO:0000256" key="6">
    <source>
        <dbReference type="PROSITE-ProRule" id="PRU01023"/>
    </source>
</evidence>
<evidence type="ECO:0000256" key="2">
    <source>
        <dbReference type="ARBA" id="ARBA00022603"/>
    </source>
</evidence>
<evidence type="ECO:0000313" key="9">
    <source>
        <dbReference type="EMBL" id="MBO1080991.1"/>
    </source>
</evidence>
<protein>
    <submittedName>
        <fullName evidence="9">Methyltransferase domain-containing protein</fullName>
    </submittedName>
</protein>
<feature type="region of interest" description="Disordered" evidence="7">
    <location>
        <begin position="1"/>
        <end position="25"/>
    </location>
</feature>
<evidence type="ECO:0000256" key="4">
    <source>
        <dbReference type="ARBA" id="ARBA00022691"/>
    </source>
</evidence>
<feature type="binding site" evidence="6">
    <location>
        <position position="312"/>
    </location>
    <ligand>
        <name>S-adenosyl-L-methionine</name>
        <dbReference type="ChEBI" id="CHEBI:59789"/>
    </ligand>
</feature>
<dbReference type="PANTHER" id="PTHR22807:SF61">
    <property type="entry name" value="NOL1_NOP2_SUN FAMILY PROTEIN _ ANTITERMINATION NUSB DOMAIN-CONTAINING PROTEIN"/>
    <property type="match status" value="1"/>
</dbReference>
<dbReference type="PROSITE" id="PS51686">
    <property type="entry name" value="SAM_MT_RSMB_NOP"/>
    <property type="match status" value="1"/>
</dbReference>
<reference evidence="9 10" key="1">
    <citation type="submission" date="2020-09" db="EMBL/GenBank/DDBJ databases">
        <title>Roseomonas.</title>
        <authorList>
            <person name="Zhu W."/>
        </authorList>
    </citation>
    <scope>NUCLEOTIDE SEQUENCE [LARGE SCALE GENOMIC DNA]</scope>
    <source>
        <strain evidence="9 10">573</strain>
    </source>
</reference>
<dbReference type="Proteomes" id="UP001518989">
    <property type="component" value="Unassembled WGS sequence"/>
</dbReference>
<dbReference type="RefSeq" id="WP_207419160.1">
    <property type="nucleotide sequence ID" value="NZ_CP061177.1"/>
</dbReference>
<dbReference type="SUPFAM" id="SSF48013">
    <property type="entry name" value="NusB-like"/>
    <property type="match status" value="1"/>
</dbReference>
<evidence type="ECO:0000256" key="5">
    <source>
        <dbReference type="ARBA" id="ARBA00022884"/>
    </source>
</evidence>
<dbReference type="EMBL" id="JACTNG010000011">
    <property type="protein sequence ID" value="MBO1080991.1"/>
    <property type="molecule type" value="Genomic_DNA"/>
</dbReference>
<keyword evidence="5 6" id="KW-0694">RNA-binding</keyword>
<keyword evidence="3 6" id="KW-0808">Transferase</keyword>
<feature type="domain" description="SAM-dependent MTase RsmB/NOP-type" evidence="8">
    <location>
        <begin position="157"/>
        <end position="430"/>
    </location>
</feature>
<proteinExistence type="inferred from homology"/>
<keyword evidence="2 6" id="KW-0489">Methyltransferase</keyword>
<evidence type="ECO:0000256" key="1">
    <source>
        <dbReference type="ARBA" id="ARBA00007494"/>
    </source>
</evidence>
<dbReference type="GO" id="GO:0008168">
    <property type="term" value="F:methyltransferase activity"/>
    <property type="evidence" value="ECO:0007669"/>
    <property type="project" value="UniProtKB-KW"/>
</dbReference>
<dbReference type="PRINTS" id="PR02008">
    <property type="entry name" value="RCMTFAMILY"/>
</dbReference>
<sequence length="430" mass="45640">MTPPNRNPRHRTPRQHPPARGGNPTRRAALALLSAVLDRHRPLEEALDALPPSDPRDRAAAHRIAAAVLRRLGSLDAVLEPLLRREPPPEVRQALRIGAAELLLLATPPHAAVASCVDLVPRPFAGLVNAVLRKVATDGPQALEELDGERLDTPGWLWTAWHKSYGPAVRAIARAHRQPAPLDLSLKPGTALPEGAVLLPTGTARLPAGTRITELPVFAEGNAWAQDAAAALPARLLAARPGEAVADLCAAPGGKTAQLAAAGARVVAVERDPLRILRLRENLARLGLDASVVQGDATTWDPGTRFDAILLDAPCSATGTMRRHPDVPFLKRPTDVPTLARLQQPLLAHAASLLAPGGRLVFATCSLQAEEGEAQAAAAPAGLRPDPIRPEEVPGLEAAITPEGWLRTRPDLWAEQGGMDGFFIARFRAG</sequence>
<dbReference type="InterPro" id="IPR049560">
    <property type="entry name" value="MeTrfase_RsmB-F_NOP2_cat"/>
</dbReference>
<evidence type="ECO:0000256" key="3">
    <source>
        <dbReference type="ARBA" id="ARBA00022679"/>
    </source>
</evidence>
<dbReference type="Gene3D" id="1.10.940.10">
    <property type="entry name" value="NusB-like"/>
    <property type="match status" value="1"/>
</dbReference>
<feature type="active site" description="Nucleophile" evidence="6">
    <location>
        <position position="365"/>
    </location>
</feature>
<dbReference type="Pfam" id="PF01029">
    <property type="entry name" value="NusB"/>
    <property type="match status" value="1"/>
</dbReference>
<name>A0ABS3KXC3_9PROT</name>
<comment type="similarity">
    <text evidence="1 6">Belongs to the class I-like SAM-binding methyltransferase superfamily. RsmB/NOP family.</text>
</comment>
<dbReference type="Gene3D" id="3.40.50.150">
    <property type="entry name" value="Vaccinia Virus protein VP39"/>
    <property type="match status" value="1"/>
</dbReference>
<dbReference type="InterPro" id="IPR035926">
    <property type="entry name" value="NusB-like_sf"/>
</dbReference>
<feature type="binding site" evidence="6">
    <location>
        <position position="296"/>
    </location>
    <ligand>
        <name>S-adenosyl-L-methionine</name>
        <dbReference type="ChEBI" id="CHEBI:59789"/>
    </ligand>
</feature>
<comment type="caution">
    <text evidence="9">The sequence shown here is derived from an EMBL/GenBank/DDBJ whole genome shotgun (WGS) entry which is preliminary data.</text>
</comment>
<feature type="binding site" evidence="6">
    <location>
        <position position="270"/>
    </location>
    <ligand>
        <name>S-adenosyl-L-methionine</name>
        <dbReference type="ChEBI" id="CHEBI:59789"/>
    </ligand>
</feature>
<dbReference type="PANTHER" id="PTHR22807">
    <property type="entry name" value="NOP2 YEAST -RELATED NOL1/NOP2/FMU SUN DOMAIN-CONTAINING"/>
    <property type="match status" value="1"/>
</dbReference>
<dbReference type="CDD" id="cd02440">
    <property type="entry name" value="AdoMet_MTases"/>
    <property type="match status" value="1"/>
</dbReference>
<organism evidence="9 10">
    <name type="scientific">Roseomonas haemaphysalidis</name>
    <dbReference type="NCBI Taxonomy" id="2768162"/>
    <lineage>
        <taxon>Bacteria</taxon>
        <taxon>Pseudomonadati</taxon>
        <taxon>Pseudomonadota</taxon>
        <taxon>Alphaproteobacteria</taxon>
        <taxon>Acetobacterales</taxon>
        <taxon>Roseomonadaceae</taxon>
        <taxon>Roseomonas</taxon>
    </lineage>
</organism>
<keyword evidence="4 6" id="KW-0949">S-adenosyl-L-methionine</keyword>
<evidence type="ECO:0000256" key="7">
    <source>
        <dbReference type="SAM" id="MobiDB-lite"/>
    </source>
</evidence>
<keyword evidence="10" id="KW-1185">Reference proteome</keyword>